<dbReference type="RefSeq" id="WP_102247485.1">
    <property type="nucleotide sequence ID" value="NZ_CP025682.1"/>
</dbReference>
<accession>A0A2I6S839</accession>
<sequence length="99" mass="11003">MTIWHPHTETPAEDLTTAIIALPPTERDDEDQGPMLLGCIHVWKDGRRLSEEGEQPLIAGVYWWCAEQYLLDDLPDAAHERVPAAPDTGLVDAREACNG</sequence>
<keyword evidence="2" id="KW-1185">Reference proteome</keyword>
<name>A0A2I6S839_9RHOO</name>
<evidence type="ECO:0000313" key="2">
    <source>
        <dbReference type="Proteomes" id="UP000242205"/>
    </source>
</evidence>
<gene>
    <name evidence="1" type="ORF">C0099_11155</name>
</gene>
<dbReference type="OrthoDB" id="9775851at2"/>
<dbReference type="KEGG" id="atw:C0099_11155"/>
<protein>
    <submittedName>
        <fullName evidence="1">Uncharacterized protein</fullName>
    </submittedName>
</protein>
<organism evidence="1 2">
    <name type="scientific">Pseudazoarcus pumilus</name>
    <dbReference type="NCBI Taxonomy" id="2067960"/>
    <lineage>
        <taxon>Bacteria</taxon>
        <taxon>Pseudomonadati</taxon>
        <taxon>Pseudomonadota</taxon>
        <taxon>Betaproteobacteria</taxon>
        <taxon>Rhodocyclales</taxon>
        <taxon>Zoogloeaceae</taxon>
        <taxon>Pseudazoarcus</taxon>
    </lineage>
</organism>
<reference evidence="1 2" key="1">
    <citation type="submission" date="2018-01" db="EMBL/GenBank/DDBJ databases">
        <authorList>
            <person name="Fu G.-Y."/>
        </authorList>
    </citation>
    <scope>NUCLEOTIDE SEQUENCE [LARGE SCALE GENOMIC DNA]</scope>
    <source>
        <strain evidence="1 2">SY39</strain>
    </source>
</reference>
<evidence type="ECO:0000313" key="1">
    <source>
        <dbReference type="EMBL" id="AUN95436.1"/>
    </source>
</evidence>
<dbReference type="EMBL" id="CP025682">
    <property type="protein sequence ID" value="AUN95436.1"/>
    <property type="molecule type" value="Genomic_DNA"/>
</dbReference>
<dbReference type="Proteomes" id="UP000242205">
    <property type="component" value="Chromosome"/>
</dbReference>
<proteinExistence type="predicted"/>
<dbReference type="AlphaFoldDB" id="A0A2I6S839"/>